<dbReference type="Proteomes" id="UP000606580">
    <property type="component" value="Unassembled WGS sequence"/>
</dbReference>
<dbReference type="PANTHER" id="PTHR34704:SF1">
    <property type="entry name" value="ATPASE"/>
    <property type="match status" value="1"/>
</dbReference>
<dbReference type="EMBL" id="WNEG01000031">
    <property type="protein sequence ID" value="NMG82900.1"/>
    <property type="molecule type" value="Genomic_DNA"/>
</dbReference>
<dbReference type="InterPro" id="IPR011335">
    <property type="entry name" value="Restrct_endonuc-II-like"/>
</dbReference>
<evidence type="ECO:0000313" key="4">
    <source>
        <dbReference type="Proteomes" id="UP000606580"/>
    </source>
</evidence>
<sequence>MNFINRTQELSFLQRKYESDKAEFIILYGRRRIGKTELINKFSLRRPTLYFLGRAESKTDTLRRFNLMLMEHFEDISLARSPLSSWDDCFEYLAEKASDRLVLVIDEFPLIVVKFPEMLSILQDKWDNLFNDTKIMLIVCGSSVSMMEKYTLDYDSPLYGRRTGQWMVDRLGIVHLKEFFPSYSFEDILTVYSVIDTIPGYLMQFDSDVAVWENIEGKILSKGEFLYEEVEILLREELRDPSNYMSILSSIAGGLTAFNEISSKTQLDKSLLSKYLYILQRLGVVEKNLPVTDGFKRKLKAYGAKYYIKDNFFDFWFRFVYTNLSELERGNSTAVSGRIRKEFPLYLGKKFERIVIDIFPHLDIFSGGGSFTSIGRWWHKDMEIDIVALNENTDEIVFCECKWQNREAGVGVLEDLQDKSKYVRWNNSTRVERFMIVSKSGFTRKAVDYARAHNFILLTPEDIWKIFA</sequence>
<keyword evidence="3" id="KW-0547">Nucleotide-binding</keyword>
<gene>
    <name evidence="3" type="ORF">GIS02_01685</name>
</gene>
<dbReference type="SUPFAM" id="SSF52980">
    <property type="entry name" value="Restriction endonuclease-like"/>
    <property type="match status" value="1"/>
</dbReference>
<dbReference type="Gene3D" id="3.40.50.300">
    <property type="entry name" value="P-loop containing nucleotide triphosphate hydrolases"/>
    <property type="match status" value="1"/>
</dbReference>
<dbReference type="InterPro" id="IPR011579">
    <property type="entry name" value="ATPase_dom"/>
</dbReference>
<accession>A0A848D7J1</accession>
<evidence type="ECO:0000259" key="1">
    <source>
        <dbReference type="Pfam" id="PF01637"/>
    </source>
</evidence>
<dbReference type="SUPFAM" id="SSF52540">
    <property type="entry name" value="P-loop containing nucleoside triphosphate hydrolases"/>
    <property type="match status" value="1"/>
</dbReference>
<dbReference type="PANTHER" id="PTHR34704">
    <property type="entry name" value="ATPASE"/>
    <property type="match status" value="1"/>
</dbReference>
<dbReference type="AlphaFoldDB" id="A0A848D7J1"/>
<evidence type="ECO:0000313" key="3">
    <source>
        <dbReference type="EMBL" id="NMG82900.1"/>
    </source>
</evidence>
<protein>
    <submittedName>
        <fullName evidence="3">ATP-binding protein</fullName>
    </submittedName>
</protein>
<dbReference type="InterPro" id="IPR004256">
    <property type="entry name" value="DUF234"/>
</dbReference>
<feature type="domain" description="DUF234" evidence="2">
    <location>
        <begin position="316"/>
        <end position="406"/>
    </location>
</feature>
<name>A0A848D7J1_9EURY</name>
<dbReference type="InterPro" id="IPR011856">
    <property type="entry name" value="tRNA_endonuc-like_dom_sf"/>
</dbReference>
<dbReference type="GO" id="GO:0005524">
    <property type="term" value="F:ATP binding"/>
    <property type="evidence" value="ECO:0007669"/>
    <property type="project" value="UniProtKB-KW"/>
</dbReference>
<dbReference type="GO" id="GO:0003676">
    <property type="term" value="F:nucleic acid binding"/>
    <property type="evidence" value="ECO:0007669"/>
    <property type="project" value="InterPro"/>
</dbReference>
<organism evidence="3 4">
    <name type="scientific">Candidatus Ethanoperedens thermophilum</name>
    <dbReference type="NCBI Taxonomy" id="2766897"/>
    <lineage>
        <taxon>Archaea</taxon>
        <taxon>Methanobacteriati</taxon>
        <taxon>Methanobacteriota</taxon>
        <taxon>Stenosarchaea group</taxon>
        <taxon>Methanomicrobia</taxon>
        <taxon>Methanosarcinales</taxon>
        <taxon>Methanosarcinales incertae sedis</taxon>
        <taxon>GOM Arc I cluster</taxon>
        <taxon>Candidatus Ethanoperedens</taxon>
    </lineage>
</organism>
<evidence type="ECO:0000259" key="2">
    <source>
        <dbReference type="Pfam" id="PF03008"/>
    </source>
</evidence>
<dbReference type="Pfam" id="PF01637">
    <property type="entry name" value="ATPase_2"/>
    <property type="match status" value="1"/>
</dbReference>
<dbReference type="Gene3D" id="3.40.1350.10">
    <property type="match status" value="1"/>
</dbReference>
<feature type="domain" description="ATPase" evidence="1">
    <location>
        <begin position="3"/>
        <end position="205"/>
    </location>
</feature>
<comment type="caution">
    <text evidence="3">The sequence shown here is derived from an EMBL/GenBank/DDBJ whole genome shotgun (WGS) entry which is preliminary data.</text>
</comment>
<proteinExistence type="predicted"/>
<reference evidence="3" key="1">
    <citation type="journal article" date="2020" name="MBio">
        <title>'Candidatus Ethanoperedens,' a Thermophilic Genus of Archaea Mediating the Anaerobic Oxidation of Ethane.</title>
        <authorList>
            <person name="Hahn C.J."/>
            <person name="Laso-Perez R."/>
            <person name="Vulcano F."/>
            <person name="Vaziourakis K.M."/>
            <person name="Stokke R."/>
            <person name="Steen I.H."/>
            <person name="Teske A."/>
            <person name="Boetius A."/>
            <person name="Liebeke M."/>
            <person name="Amann R."/>
            <person name="Knittel K."/>
            <person name="Wegener G."/>
        </authorList>
    </citation>
    <scope>NUCLEOTIDE SEQUENCE</scope>
    <source>
        <strain evidence="3">GoM-Arc1-LC-WB58</strain>
    </source>
</reference>
<dbReference type="InterPro" id="IPR027417">
    <property type="entry name" value="P-loop_NTPase"/>
</dbReference>
<keyword evidence="3" id="KW-0067">ATP-binding</keyword>
<dbReference type="Pfam" id="PF03008">
    <property type="entry name" value="DUF234"/>
    <property type="match status" value="1"/>
</dbReference>